<evidence type="ECO:0000313" key="4">
    <source>
        <dbReference type="Proteomes" id="UP000187012"/>
    </source>
</evidence>
<dbReference type="EC" id="1.1.1.100" evidence="3"/>
<reference evidence="3 4" key="1">
    <citation type="submission" date="2016-12" db="EMBL/GenBank/DDBJ databases">
        <authorList>
            <person name="Song W.-J."/>
            <person name="Kurnit D.M."/>
        </authorList>
    </citation>
    <scope>NUCLEOTIDE SEQUENCE [LARGE SCALE GENOMIC DNA]</scope>
    <source>
        <strain evidence="3 4">STM7296</strain>
    </source>
</reference>
<dbReference type="SUPFAM" id="SSF51735">
    <property type="entry name" value="NAD(P)-binding Rossmann-fold domains"/>
    <property type="match status" value="1"/>
</dbReference>
<dbReference type="EMBL" id="CYGX02000030">
    <property type="protein sequence ID" value="SIT41360.1"/>
    <property type="molecule type" value="Genomic_DNA"/>
</dbReference>
<keyword evidence="2 3" id="KW-0560">Oxidoreductase</keyword>
<proteinExistence type="inferred from homology"/>
<accession>A0A1N7S1U0</accession>
<protein>
    <submittedName>
        <fullName evidence="3">3-oxoacyl-(Acyl-carrier protein) reductase</fullName>
        <ecNumber evidence="3">1.1.1.100</ecNumber>
    </submittedName>
</protein>
<dbReference type="PANTHER" id="PTHR48107">
    <property type="entry name" value="NADPH-DEPENDENT ALDEHYDE REDUCTASE-LIKE PROTEIN, CHLOROPLASTIC-RELATED"/>
    <property type="match status" value="1"/>
</dbReference>
<organism evidence="3 4">
    <name type="scientific">Paraburkholderia ribeironis</name>
    <dbReference type="NCBI Taxonomy" id="1247936"/>
    <lineage>
        <taxon>Bacteria</taxon>
        <taxon>Pseudomonadati</taxon>
        <taxon>Pseudomonadota</taxon>
        <taxon>Betaproteobacteria</taxon>
        <taxon>Burkholderiales</taxon>
        <taxon>Burkholderiaceae</taxon>
        <taxon>Paraburkholderia</taxon>
    </lineage>
</organism>
<dbReference type="PRINTS" id="PR00081">
    <property type="entry name" value="GDHRDH"/>
</dbReference>
<gene>
    <name evidence="3" type="ORF">BN2475_300011</name>
</gene>
<comment type="similarity">
    <text evidence="1">Belongs to the short-chain dehydrogenases/reductases (SDR) family.</text>
</comment>
<dbReference type="GO" id="GO:0004316">
    <property type="term" value="F:3-oxoacyl-[acyl-carrier-protein] reductase (NADPH) activity"/>
    <property type="evidence" value="ECO:0007669"/>
    <property type="project" value="UniProtKB-EC"/>
</dbReference>
<name>A0A1N7S1U0_9BURK</name>
<evidence type="ECO:0000256" key="1">
    <source>
        <dbReference type="ARBA" id="ARBA00006484"/>
    </source>
</evidence>
<dbReference type="InterPro" id="IPR002347">
    <property type="entry name" value="SDR_fam"/>
</dbReference>
<evidence type="ECO:0000313" key="3">
    <source>
        <dbReference type="EMBL" id="SIT41360.1"/>
    </source>
</evidence>
<dbReference type="STRING" id="1247936.BN2475_300011"/>
<evidence type="ECO:0000256" key="2">
    <source>
        <dbReference type="ARBA" id="ARBA00023002"/>
    </source>
</evidence>
<dbReference type="PANTHER" id="PTHR48107:SF7">
    <property type="entry name" value="RE15974P"/>
    <property type="match status" value="1"/>
</dbReference>
<dbReference type="OrthoDB" id="9803333at2"/>
<dbReference type="FunFam" id="3.40.50.720:FF:000084">
    <property type="entry name" value="Short-chain dehydrogenase reductase"/>
    <property type="match status" value="1"/>
</dbReference>
<keyword evidence="4" id="KW-1185">Reference proteome</keyword>
<dbReference type="Proteomes" id="UP000187012">
    <property type="component" value="Unassembled WGS sequence"/>
</dbReference>
<dbReference type="InterPro" id="IPR036291">
    <property type="entry name" value="NAD(P)-bd_dom_sf"/>
</dbReference>
<sequence>MNSKLALVFGGSRGIGSACVDALARDGFDIAFTYVSNSGQAGEVARAVAQAYGKRVRCYAVDICDVDAVKGLFASMATEFGRSPDCVVVNAGINVPPGPIGSFDPGAFRKLVEVNIVGAFNILRESACRVANDGAIIALTTSSVRNVVAGVGPYAATKAAVESLIRSMAKELAPRNIRVNAVAPGPVDTDLFNSGKTEEAKRRSAAMSPFNRIGQPSEVAEVVSFLASPRASWIHGQIIQPNGGSI</sequence>
<dbReference type="Pfam" id="PF13561">
    <property type="entry name" value="adh_short_C2"/>
    <property type="match status" value="1"/>
</dbReference>
<dbReference type="AlphaFoldDB" id="A0A1N7S1U0"/>
<dbReference type="Gene3D" id="3.40.50.720">
    <property type="entry name" value="NAD(P)-binding Rossmann-like Domain"/>
    <property type="match status" value="1"/>
</dbReference>